<evidence type="ECO:0000256" key="4">
    <source>
        <dbReference type="ARBA" id="ARBA00023136"/>
    </source>
</evidence>
<evidence type="ECO:0000256" key="3">
    <source>
        <dbReference type="ARBA" id="ARBA00022989"/>
    </source>
</evidence>
<comment type="similarity">
    <text evidence="6 7">Belongs to the FliO/MopB family.</text>
</comment>
<dbReference type="GO" id="GO:0009425">
    <property type="term" value="C:bacterial-type flagellum basal body"/>
    <property type="evidence" value="ECO:0007669"/>
    <property type="project" value="UniProtKB-SubCell"/>
</dbReference>
<dbReference type="InterPro" id="IPR052205">
    <property type="entry name" value="FliO/MopB"/>
</dbReference>
<dbReference type="GO" id="GO:0005886">
    <property type="term" value="C:plasma membrane"/>
    <property type="evidence" value="ECO:0007669"/>
    <property type="project" value="UniProtKB-SubCell"/>
</dbReference>
<accession>A0A918P0B7</accession>
<name>A0A918P0B7_9NEIS</name>
<dbReference type="GO" id="GO:0044781">
    <property type="term" value="P:bacterial-type flagellum organization"/>
    <property type="evidence" value="ECO:0007669"/>
    <property type="project" value="UniProtKB-UniRule"/>
</dbReference>
<keyword evidence="3 7" id="KW-1133">Transmembrane helix</keyword>
<dbReference type="PANTHER" id="PTHR38766">
    <property type="entry name" value="FLAGELLAR PROTEIN FLIO"/>
    <property type="match status" value="1"/>
</dbReference>
<evidence type="ECO:0000256" key="6">
    <source>
        <dbReference type="ARBA" id="ARBA00037937"/>
    </source>
</evidence>
<keyword evidence="9" id="KW-1185">Reference proteome</keyword>
<dbReference type="PANTHER" id="PTHR38766:SF1">
    <property type="entry name" value="FLAGELLAR PROTEIN FLIO"/>
    <property type="match status" value="1"/>
</dbReference>
<comment type="subcellular location">
    <subcellularLocation>
        <location evidence="7">Cell membrane</location>
    </subcellularLocation>
    <subcellularLocation>
        <location evidence="7">Bacterial flagellum basal body</location>
    </subcellularLocation>
</comment>
<dbReference type="NCBIfam" id="TIGR03500">
    <property type="entry name" value="FliO_TIGR"/>
    <property type="match status" value="1"/>
</dbReference>
<reference evidence="8" key="1">
    <citation type="journal article" date="2014" name="Int. J. Syst. Evol. Microbiol.">
        <title>Complete genome sequence of Corynebacterium casei LMG S-19264T (=DSM 44701T), isolated from a smear-ripened cheese.</title>
        <authorList>
            <consortium name="US DOE Joint Genome Institute (JGI-PGF)"/>
            <person name="Walter F."/>
            <person name="Albersmeier A."/>
            <person name="Kalinowski J."/>
            <person name="Ruckert C."/>
        </authorList>
    </citation>
    <scope>NUCLEOTIDE SEQUENCE</scope>
    <source>
        <strain evidence="8">KCTC 32182</strain>
    </source>
</reference>
<evidence type="ECO:0000256" key="2">
    <source>
        <dbReference type="ARBA" id="ARBA00022692"/>
    </source>
</evidence>
<sequence length="138" mass="14375">MLALAPGFAVAAQSAAAVAPSPVASLAQVLFGLVLVLALILGAAALFRRFSGAMGGGLPGRIKLVSALMVGQKERVVIVEVGEEWLVLGVTAHAINLLSRMPRSETPPGEVLLPTDPFARWLKAAIDKTRKRPDSPTS</sequence>
<evidence type="ECO:0000313" key="9">
    <source>
        <dbReference type="Proteomes" id="UP000645257"/>
    </source>
</evidence>
<dbReference type="Proteomes" id="UP000645257">
    <property type="component" value="Unassembled WGS sequence"/>
</dbReference>
<comment type="caution">
    <text evidence="8">The sequence shown here is derived from an EMBL/GenBank/DDBJ whole genome shotgun (WGS) entry which is preliminary data.</text>
</comment>
<protein>
    <recommendedName>
        <fullName evidence="7">Flagellar protein</fullName>
    </recommendedName>
</protein>
<keyword evidence="5 7" id="KW-0975">Bacterial flagellum</keyword>
<keyword evidence="4 7" id="KW-0472">Membrane</keyword>
<gene>
    <name evidence="8" type="ORF">GCM10011289_12410</name>
</gene>
<dbReference type="AlphaFoldDB" id="A0A918P0B7"/>
<dbReference type="EMBL" id="BMYX01000005">
    <property type="protein sequence ID" value="GGY11067.1"/>
    <property type="molecule type" value="Genomic_DNA"/>
</dbReference>
<keyword evidence="2 7" id="KW-0812">Transmembrane</keyword>
<dbReference type="Pfam" id="PF04347">
    <property type="entry name" value="FliO"/>
    <property type="match status" value="1"/>
</dbReference>
<evidence type="ECO:0000313" key="8">
    <source>
        <dbReference type="EMBL" id="GGY11067.1"/>
    </source>
</evidence>
<feature type="transmembrane region" description="Helical" evidence="7">
    <location>
        <begin position="26"/>
        <end position="47"/>
    </location>
</feature>
<dbReference type="InterPro" id="IPR022781">
    <property type="entry name" value="Flagellar_biosynth_FliO"/>
</dbReference>
<evidence type="ECO:0000256" key="1">
    <source>
        <dbReference type="ARBA" id="ARBA00022475"/>
    </source>
</evidence>
<keyword evidence="1 7" id="KW-1003">Cell membrane</keyword>
<proteinExistence type="inferred from homology"/>
<evidence type="ECO:0000256" key="5">
    <source>
        <dbReference type="ARBA" id="ARBA00023143"/>
    </source>
</evidence>
<organism evidence="8 9">
    <name type="scientific">Paludibacterium paludis</name>
    <dbReference type="NCBI Taxonomy" id="1225769"/>
    <lineage>
        <taxon>Bacteria</taxon>
        <taxon>Pseudomonadati</taxon>
        <taxon>Pseudomonadota</taxon>
        <taxon>Betaproteobacteria</taxon>
        <taxon>Neisseriales</taxon>
        <taxon>Chromobacteriaceae</taxon>
        <taxon>Paludibacterium</taxon>
    </lineage>
</organism>
<evidence type="ECO:0000256" key="7">
    <source>
        <dbReference type="RuleBase" id="RU362064"/>
    </source>
</evidence>
<reference evidence="8" key="2">
    <citation type="submission" date="2020-09" db="EMBL/GenBank/DDBJ databases">
        <authorList>
            <person name="Sun Q."/>
            <person name="Kim S."/>
        </authorList>
    </citation>
    <scope>NUCLEOTIDE SEQUENCE</scope>
    <source>
        <strain evidence="8">KCTC 32182</strain>
    </source>
</reference>